<keyword evidence="5" id="KW-0326">Glycosidase</keyword>
<sequence>MMINRILSFATLLIMCGSLQAKDHIVTSPNGKNVATVDDALNIRVAHNGKQVVTVKASLRDGLRIASVKSKNINETIQAPFYRQKEIRIAGNQLDVKLNDGFSLQIRAYDEGVAYRFSTTNKKQTIIYNETADFCFPEDSKAWLAYSTNDEKPFAMAFQNFYDETKLSKAKDKYIFLPATIESGGVKVTILESDLRAYPGMFLKADGLKLKADFAKYPKKMDYYKWRGMSYVAETEDFIAKSTGARSYPWRVMAITENDTEMPVNNLVYALAKPNQIGDTSWIRPGKVAWDWWNDWNLKGVDFEAGINTRSYLYYIDFAAKNHIPYVVLDEGWYDSSKADIMNPIAAIDLQKLIDYGKKKSVNIVLWTVFNVLDEHLREACEKYTKMGIAGWKIDFLDRNDQTAVEMAERLAKTCAEYHLFVDYHGFYTPTGMNRTYPNILNYEGVFGMEEARWAKKETDMPRYDVTFPFIRMMAGNVDFTPGAMRNGTKHNWVECYQNPVSMGTRCHQLACYVMHDSPFTMLCDAPTNYEREQECVDIITSIPDTWDETKILSGYISSYMVTARRNGSDWYVGGQTNWDERKVDIALDFLRPGESYQATIVTDGINANHNAEDYRIESRTLSANDILHIKMASGGGFVVKLIKK</sequence>
<dbReference type="InterPro" id="IPR019563">
    <property type="entry name" value="GH97_catalytic"/>
</dbReference>
<evidence type="ECO:0000259" key="8">
    <source>
        <dbReference type="Pfam" id="PF14508"/>
    </source>
</evidence>
<evidence type="ECO:0000259" key="7">
    <source>
        <dbReference type="Pfam" id="PF10566"/>
    </source>
</evidence>
<dbReference type="InterPro" id="IPR017853">
    <property type="entry name" value="GH"/>
</dbReference>
<proteinExistence type="predicted"/>
<dbReference type="InterPro" id="IPR052720">
    <property type="entry name" value="Glycosyl_hydrolase_97"/>
</dbReference>
<dbReference type="Gene3D" id="2.60.40.1180">
    <property type="entry name" value="Golgi alpha-mannosidase II"/>
    <property type="match status" value="1"/>
</dbReference>
<evidence type="ECO:0000256" key="4">
    <source>
        <dbReference type="ARBA" id="ARBA00022837"/>
    </source>
</evidence>
<dbReference type="AlphaFoldDB" id="A0A1H4EF52"/>
<evidence type="ECO:0000256" key="6">
    <source>
        <dbReference type="SAM" id="SignalP"/>
    </source>
</evidence>
<dbReference type="RefSeq" id="WP_254771727.1">
    <property type="nucleotide sequence ID" value="NZ_FNRF01000005.1"/>
</dbReference>
<dbReference type="Gene3D" id="3.20.20.70">
    <property type="entry name" value="Aldolase class I"/>
    <property type="match status" value="1"/>
</dbReference>
<organism evidence="10 11">
    <name type="scientific">Xylanibacter ruminicola</name>
    <name type="common">Prevotella ruminicola</name>
    <dbReference type="NCBI Taxonomy" id="839"/>
    <lineage>
        <taxon>Bacteria</taxon>
        <taxon>Pseudomonadati</taxon>
        <taxon>Bacteroidota</taxon>
        <taxon>Bacteroidia</taxon>
        <taxon>Bacteroidales</taxon>
        <taxon>Prevotellaceae</taxon>
        <taxon>Xylanibacter</taxon>
    </lineage>
</organism>
<dbReference type="InterPro" id="IPR013785">
    <property type="entry name" value="Aldolase_TIM"/>
</dbReference>
<dbReference type="InterPro" id="IPR014718">
    <property type="entry name" value="GH-type_carb-bd"/>
</dbReference>
<keyword evidence="3" id="KW-0378">Hydrolase</keyword>
<protein>
    <submittedName>
        <fullName evidence="10">Alpha-glucosidase</fullName>
    </submittedName>
</protein>
<evidence type="ECO:0000256" key="2">
    <source>
        <dbReference type="ARBA" id="ARBA00011245"/>
    </source>
</evidence>
<dbReference type="Pfam" id="PF14509">
    <property type="entry name" value="GH97_C"/>
    <property type="match status" value="1"/>
</dbReference>
<evidence type="ECO:0000256" key="5">
    <source>
        <dbReference type="ARBA" id="ARBA00023295"/>
    </source>
</evidence>
<name>A0A1H4EF52_XYLRU</name>
<gene>
    <name evidence="10" type="ORF">SAMN05216462_2753</name>
</gene>
<comment type="cofactor">
    <cofactor evidence="1">
        <name>Ca(2+)</name>
        <dbReference type="ChEBI" id="CHEBI:29108"/>
    </cofactor>
</comment>
<evidence type="ECO:0000313" key="11">
    <source>
        <dbReference type="Proteomes" id="UP000182257"/>
    </source>
</evidence>
<dbReference type="Pfam" id="PF14508">
    <property type="entry name" value="GH97_N"/>
    <property type="match status" value="1"/>
</dbReference>
<dbReference type="Gene3D" id="2.70.98.10">
    <property type="match status" value="1"/>
</dbReference>
<dbReference type="GO" id="GO:0030246">
    <property type="term" value="F:carbohydrate binding"/>
    <property type="evidence" value="ECO:0007669"/>
    <property type="project" value="InterPro"/>
</dbReference>
<evidence type="ECO:0000256" key="1">
    <source>
        <dbReference type="ARBA" id="ARBA00001913"/>
    </source>
</evidence>
<keyword evidence="6" id="KW-0732">Signal</keyword>
<dbReference type="InterPro" id="IPR029483">
    <property type="entry name" value="GH97_C"/>
</dbReference>
<evidence type="ECO:0000256" key="3">
    <source>
        <dbReference type="ARBA" id="ARBA00022801"/>
    </source>
</evidence>
<dbReference type="PANTHER" id="PTHR35803">
    <property type="entry name" value="GLUCAN 1,4-ALPHA-GLUCOSIDASE SUSB-RELATED"/>
    <property type="match status" value="1"/>
</dbReference>
<keyword evidence="4" id="KW-0106">Calcium</keyword>
<feature type="chain" id="PRO_5010357347" evidence="6">
    <location>
        <begin position="22"/>
        <end position="645"/>
    </location>
</feature>
<comment type="subunit">
    <text evidence="2">Monomer.</text>
</comment>
<dbReference type="InterPro" id="IPR029486">
    <property type="entry name" value="GH97_N"/>
</dbReference>
<feature type="domain" description="Glycosyl-hydrolase 97 N-terminal" evidence="8">
    <location>
        <begin position="26"/>
        <end position="274"/>
    </location>
</feature>
<dbReference type="PANTHER" id="PTHR35803:SF2">
    <property type="entry name" value="RETAINING ALPHA-GALACTOSIDASE"/>
    <property type="match status" value="1"/>
</dbReference>
<feature type="domain" description="Glycosyl-hydrolase 97 C-terminal oligomerisation" evidence="9">
    <location>
        <begin position="546"/>
        <end position="642"/>
    </location>
</feature>
<feature type="signal peptide" evidence="6">
    <location>
        <begin position="1"/>
        <end position="21"/>
    </location>
</feature>
<dbReference type="InterPro" id="IPR013780">
    <property type="entry name" value="Glyco_hydro_b"/>
</dbReference>
<evidence type="ECO:0000259" key="9">
    <source>
        <dbReference type="Pfam" id="PF14509"/>
    </source>
</evidence>
<dbReference type="SUPFAM" id="SSF51445">
    <property type="entry name" value="(Trans)glycosidases"/>
    <property type="match status" value="1"/>
</dbReference>
<reference evidence="10 11" key="1">
    <citation type="submission" date="2016-10" db="EMBL/GenBank/DDBJ databases">
        <authorList>
            <person name="de Groot N.N."/>
        </authorList>
    </citation>
    <scope>NUCLEOTIDE SEQUENCE [LARGE SCALE GENOMIC DNA]</scope>
    <source>
        <strain evidence="10 11">D31d</strain>
    </source>
</reference>
<dbReference type="EMBL" id="FNRF01000005">
    <property type="protein sequence ID" value="SEA83210.1"/>
    <property type="molecule type" value="Genomic_DNA"/>
</dbReference>
<dbReference type="GO" id="GO:0016798">
    <property type="term" value="F:hydrolase activity, acting on glycosyl bonds"/>
    <property type="evidence" value="ECO:0007669"/>
    <property type="project" value="UniProtKB-KW"/>
</dbReference>
<accession>A0A1H4EF52</accession>
<dbReference type="Proteomes" id="UP000182257">
    <property type="component" value="Unassembled WGS sequence"/>
</dbReference>
<evidence type="ECO:0000313" key="10">
    <source>
        <dbReference type="EMBL" id="SEA83210.1"/>
    </source>
</evidence>
<dbReference type="Pfam" id="PF10566">
    <property type="entry name" value="Glyco_hydro_97"/>
    <property type="match status" value="1"/>
</dbReference>
<feature type="domain" description="Glycosyl-hydrolase 97 catalytic" evidence="7">
    <location>
        <begin position="292"/>
        <end position="446"/>
    </location>
</feature>